<protein>
    <submittedName>
        <fullName evidence="1">Uncharacterized protein</fullName>
    </submittedName>
</protein>
<evidence type="ECO:0000313" key="1">
    <source>
        <dbReference type="EMBL" id="KAK1440358.1"/>
    </source>
</evidence>
<comment type="caution">
    <text evidence="1">The sequence shown here is derived from an EMBL/GenBank/DDBJ whole genome shotgun (WGS) entry which is preliminary data.</text>
</comment>
<keyword evidence="2" id="KW-1185">Reference proteome</keyword>
<evidence type="ECO:0000313" key="2">
    <source>
        <dbReference type="Proteomes" id="UP001229421"/>
    </source>
</evidence>
<dbReference type="AlphaFoldDB" id="A0AAD8PB44"/>
<organism evidence="1 2">
    <name type="scientific">Tagetes erecta</name>
    <name type="common">African marigold</name>
    <dbReference type="NCBI Taxonomy" id="13708"/>
    <lineage>
        <taxon>Eukaryota</taxon>
        <taxon>Viridiplantae</taxon>
        <taxon>Streptophyta</taxon>
        <taxon>Embryophyta</taxon>
        <taxon>Tracheophyta</taxon>
        <taxon>Spermatophyta</taxon>
        <taxon>Magnoliopsida</taxon>
        <taxon>eudicotyledons</taxon>
        <taxon>Gunneridae</taxon>
        <taxon>Pentapetalae</taxon>
        <taxon>asterids</taxon>
        <taxon>campanulids</taxon>
        <taxon>Asterales</taxon>
        <taxon>Asteraceae</taxon>
        <taxon>Asteroideae</taxon>
        <taxon>Heliantheae alliance</taxon>
        <taxon>Tageteae</taxon>
        <taxon>Tagetes</taxon>
    </lineage>
</organism>
<gene>
    <name evidence="1" type="ORF">QVD17_06183</name>
</gene>
<reference evidence="1" key="1">
    <citation type="journal article" date="2023" name="bioRxiv">
        <title>Improved chromosome-level genome assembly for marigold (Tagetes erecta).</title>
        <authorList>
            <person name="Jiang F."/>
            <person name="Yuan L."/>
            <person name="Wang S."/>
            <person name="Wang H."/>
            <person name="Xu D."/>
            <person name="Wang A."/>
            <person name="Fan W."/>
        </authorList>
    </citation>
    <scope>NUCLEOTIDE SEQUENCE</scope>
    <source>
        <strain evidence="1">WSJ</strain>
        <tissue evidence="1">Leaf</tissue>
    </source>
</reference>
<dbReference type="Proteomes" id="UP001229421">
    <property type="component" value="Unassembled WGS sequence"/>
</dbReference>
<sequence length="80" mass="9326">MSKSGIKFEILFLSPIHNINNSQSLFTHSHHLHTTPPLNCKPFFSNNLPQSRLRFTKSSIYNKTHIESLLNFVADWCQRN</sequence>
<accession>A0AAD8PB44</accession>
<proteinExistence type="predicted"/>
<dbReference type="EMBL" id="JAUHHV010000001">
    <property type="protein sequence ID" value="KAK1440358.1"/>
    <property type="molecule type" value="Genomic_DNA"/>
</dbReference>
<name>A0AAD8PB44_TARER</name>